<dbReference type="EMBL" id="GL876971">
    <property type="protein sequence ID" value="KLU87987.1"/>
    <property type="molecule type" value="Genomic_DNA"/>
</dbReference>
<keyword evidence="1" id="KW-0677">Repeat</keyword>
<dbReference type="InterPro" id="IPR056884">
    <property type="entry name" value="NPHP3-like_N"/>
</dbReference>
<feature type="domain" description="DUF7791" evidence="4">
    <location>
        <begin position="552"/>
        <end position="701"/>
    </location>
</feature>
<dbReference type="EnsemblFungi" id="MAPG_06977T0">
    <property type="protein sequence ID" value="MAPG_06977T0"/>
    <property type="gene ID" value="MAPG_06977"/>
</dbReference>
<evidence type="ECO:0000313" key="6">
    <source>
        <dbReference type="EnsemblFungi" id="MAPG_06977T0"/>
    </source>
</evidence>
<dbReference type="InterPro" id="IPR056693">
    <property type="entry name" value="DUF7791"/>
</dbReference>
<dbReference type="Gene3D" id="3.40.50.300">
    <property type="entry name" value="P-loop containing nucleotide triphosphate hydrolases"/>
    <property type="match status" value="1"/>
</dbReference>
<keyword evidence="7" id="KW-1185">Reference proteome</keyword>
<evidence type="ECO:0000259" key="3">
    <source>
        <dbReference type="Pfam" id="PF24883"/>
    </source>
</evidence>
<reference evidence="6" key="5">
    <citation type="submission" date="2015-06" db="UniProtKB">
        <authorList>
            <consortium name="EnsemblFungi"/>
        </authorList>
    </citation>
    <scope>IDENTIFICATION</scope>
    <source>
        <strain evidence="6">ATCC 64411</strain>
    </source>
</reference>
<sequence length="907" mass="102567">MEGLALAAAVVQFVEFTTKIVTKGIAIHQSVTGKPVDHEELEAVTKSLASNSKEIEKTMSIRRQDGQPAEVDQDLQTIATGCQDIAKELLSVLDGLAAKKSRTPWRSFRHALQATWNEGKVKSLEERLDRYRQQMMAVVLSSLMRQAELLIQGQYQIRESIEEMNERTRNTVPVGDQFVRQLVDGDTWRREVVRMIHERRRELQKPNTHLNSTTSDGGESAPTDVVIQQRILRKLAFRNMADRERRISKAYERTFEWIFADPMPGSRPWSSFKAFLGDQSKSIYWITGKPGSGKSTLMKYIRQQSQTTQLLQAWSGDAELIQAAFYFWNSGSQMQMTVDGLLRTVLHDCLKQLPPSTAQRLLPERWEAATLFEDDDFPWSWEETSQALGTLVTEVHPEIRFFLMIDGLDECSGNQTELIELITELTDQASNLKCCLASRPWNNFEDAFRRCPSLRVQDLTAPDIAHFIDSKFRSNSGFLEFQTRAPSQAQTLVKDIATKAEGVFLWVLLVVRSLLEGLTDGDSVDDLHERLEELPPTLEELYAKILKGLREKHLDHASRIFQIVKVSLARPLLVRIALADLEDGSRAMRAPVEPLSPEETYALCRSMKRKLVSRCRGLLEVSSPDDYKSLDDPENHEPDLLDPHHGVHGELSPTFEVQYLHRTVKDYIQSSAIWPWLLSANREPFDPHLSLMKSHLLSLKMPWYNGLNGRNITWLCITHAKLSLDSQSSQAAGRKEVLLLLDELDRTVTSYCDAFSDGRWSAASCFFPSTWPSSFAHLMAACGIHQYLEARFFDFDLMEEQQKEGGIDITTPLLIAAIDDQLTWNFPHVGSYLDGPHEKVVAALLDMGADCHGLYDGRSAWDVAERQGNVGILALFEKHCGPKPEPGRRRAGGTEHSGDATSFDSPS</sequence>
<evidence type="ECO:0000313" key="5">
    <source>
        <dbReference type="EMBL" id="KLU87987.1"/>
    </source>
</evidence>
<proteinExistence type="predicted"/>
<reference evidence="7" key="2">
    <citation type="submission" date="2010-05" db="EMBL/GenBank/DDBJ databases">
        <title>The genome sequence of Magnaporthe poae strain ATCC 64411.</title>
        <authorList>
            <person name="Ma L.-J."/>
            <person name="Dead R."/>
            <person name="Young S."/>
            <person name="Zeng Q."/>
            <person name="Koehrsen M."/>
            <person name="Alvarado L."/>
            <person name="Berlin A."/>
            <person name="Chapman S.B."/>
            <person name="Chen Z."/>
            <person name="Freedman E."/>
            <person name="Gellesch M."/>
            <person name="Goldberg J."/>
            <person name="Griggs A."/>
            <person name="Gujja S."/>
            <person name="Heilman E.R."/>
            <person name="Heiman D."/>
            <person name="Hepburn T."/>
            <person name="Howarth C."/>
            <person name="Jen D."/>
            <person name="Larson L."/>
            <person name="Mehta T."/>
            <person name="Neiman D."/>
            <person name="Pearson M."/>
            <person name="Roberts A."/>
            <person name="Saif S."/>
            <person name="Shea T."/>
            <person name="Shenoy N."/>
            <person name="Sisk P."/>
            <person name="Stolte C."/>
            <person name="Sykes S."/>
            <person name="Walk T."/>
            <person name="White J."/>
            <person name="Yandava C."/>
            <person name="Haas B."/>
            <person name="Nusbaum C."/>
            <person name="Birren B."/>
        </authorList>
    </citation>
    <scope>NUCLEOTIDE SEQUENCE [LARGE SCALE GENOMIC DNA]</scope>
    <source>
        <strain evidence="7">ATCC 64411 / 73-15</strain>
    </source>
</reference>
<dbReference type="AlphaFoldDB" id="A0A0C4E3H8"/>
<dbReference type="SUPFAM" id="SSF52540">
    <property type="entry name" value="P-loop containing nucleoside triphosphate hydrolases"/>
    <property type="match status" value="1"/>
</dbReference>
<dbReference type="Pfam" id="PF25053">
    <property type="entry name" value="DUF7791"/>
    <property type="match status" value="1"/>
</dbReference>
<feature type="compositionally biased region" description="Basic and acidic residues" evidence="2">
    <location>
        <begin position="881"/>
        <end position="898"/>
    </location>
</feature>
<organism evidence="6 7">
    <name type="scientific">Magnaporthiopsis poae (strain ATCC 64411 / 73-15)</name>
    <name type="common">Kentucky bluegrass fungus</name>
    <name type="synonym">Magnaporthe poae</name>
    <dbReference type="NCBI Taxonomy" id="644358"/>
    <lineage>
        <taxon>Eukaryota</taxon>
        <taxon>Fungi</taxon>
        <taxon>Dikarya</taxon>
        <taxon>Ascomycota</taxon>
        <taxon>Pezizomycotina</taxon>
        <taxon>Sordariomycetes</taxon>
        <taxon>Sordariomycetidae</taxon>
        <taxon>Magnaporthales</taxon>
        <taxon>Magnaporthaceae</taxon>
        <taxon>Magnaporthiopsis</taxon>
    </lineage>
</organism>
<feature type="domain" description="Nephrocystin 3-like N-terminal" evidence="3">
    <location>
        <begin position="270"/>
        <end position="439"/>
    </location>
</feature>
<accession>A0A0C4E3H8</accession>
<dbReference type="Proteomes" id="UP000011715">
    <property type="component" value="Unassembled WGS sequence"/>
</dbReference>
<dbReference type="STRING" id="644358.A0A0C4E3H8"/>
<dbReference type="PANTHER" id="PTHR10039:SF5">
    <property type="entry name" value="NACHT DOMAIN-CONTAINING PROTEIN"/>
    <property type="match status" value="1"/>
</dbReference>
<dbReference type="PANTHER" id="PTHR10039">
    <property type="entry name" value="AMELOGENIN"/>
    <property type="match status" value="1"/>
</dbReference>
<reference evidence="6" key="4">
    <citation type="journal article" date="2015" name="G3 (Bethesda)">
        <title>Genome sequences of three phytopathogenic species of the Magnaporthaceae family of fungi.</title>
        <authorList>
            <person name="Okagaki L.H."/>
            <person name="Nunes C.C."/>
            <person name="Sailsbery J."/>
            <person name="Clay B."/>
            <person name="Brown D."/>
            <person name="John T."/>
            <person name="Oh Y."/>
            <person name="Young N."/>
            <person name="Fitzgerald M."/>
            <person name="Haas B.J."/>
            <person name="Zeng Q."/>
            <person name="Young S."/>
            <person name="Adiconis X."/>
            <person name="Fan L."/>
            <person name="Levin J.Z."/>
            <person name="Mitchell T.K."/>
            <person name="Okubara P.A."/>
            <person name="Farman M.L."/>
            <person name="Kohn L.M."/>
            <person name="Birren B."/>
            <person name="Ma L.-J."/>
            <person name="Dean R.A."/>
        </authorList>
    </citation>
    <scope>NUCLEOTIDE SEQUENCE</scope>
    <source>
        <strain evidence="6">ATCC 64411 / 73-15</strain>
    </source>
</reference>
<dbReference type="InterPro" id="IPR027417">
    <property type="entry name" value="P-loop_NTPase"/>
</dbReference>
<evidence type="ECO:0000313" key="7">
    <source>
        <dbReference type="Proteomes" id="UP000011715"/>
    </source>
</evidence>
<evidence type="ECO:0000259" key="4">
    <source>
        <dbReference type="Pfam" id="PF25053"/>
    </source>
</evidence>
<dbReference type="VEuPathDB" id="FungiDB:MAPG_06977"/>
<feature type="region of interest" description="Disordered" evidence="2">
    <location>
        <begin position="881"/>
        <end position="907"/>
    </location>
</feature>
<dbReference type="EMBL" id="ADBL01001674">
    <property type="status" value="NOT_ANNOTATED_CDS"/>
    <property type="molecule type" value="Genomic_DNA"/>
</dbReference>
<evidence type="ECO:0000256" key="2">
    <source>
        <dbReference type="SAM" id="MobiDB-lite"/>
    </source>
</evidence>
<reference evidence="5" key="1">
    <citation type="submission" date="2010-05" db="EMBL/GenBank/DDBJ databases">
        <title>The Genome Sequence of Magnaporthe poae strain ATCC 64411.</title>
        <authorList>
            <consortium name="The Broad Institute Genome Sequencing Platform"/>
            <consortium name="Broad Institute Genome Sequencing Center for Infectious Disease"/>
            <person name="Ma L.-J."/>
            <person name="Dead R."/>
            <person name="Young S."/>
            <person name="Zeng Q."/>
            <person name="Koehrsen M."/>
            <person name="Alvarado L."/>
            <person name="Berlin A."/>
            <person name="Chapman S.B."/>
            <person name="Chen Z."/>
            <person name="Freedman E."/>
            <person name="Gellesch M."/>
            <person name="Goldberg J."/>
            <person name="Griggs A."/>
            <person name="Gujja S."/>
            <person name="Heilman E.R."/>
            <person name="Heiman D."/>
            <person name="Hepburn T."/>
            <person name="Howarth C."/>
            <person name="Jen D."/>
            <person name="Larson L."/>
            <person name="Mehta T."/>
            <person name="Neiman D."/>
            <person name="Pearson M."/>
            <person name="Roberts A."/>
            <person name="Saif S."/>
            <person name="Shea T."/>
            <person name="Shenoy N."/>
            <person name="Sisk P."/>
            <person name="Stolte C."/>
            <person name="Sykes S."/>
            <person name="Walk T."/>
            <person name="White J."/>
            <person name="Yandava C."/>
            <person name="Haas B."/>
            <person name="Nusbaum C."/>
            <person name="Birren B."/>
        </authorList>
    </citation>
    <scope>NUCLEOTIDE SEQUENCE</scope>
    <source>
        <strain evidence="5">ATCC 64411</strain>
    </source>
</reference>
<dbReference type="OrthoDB" id="443402at2759"/>
<evidence type="ECO:0000256" key="1">
    <source>
        <dbReference type="ARBA" id="ARBA00022737"/>
    </source>
</evidence>
<dbReference type="Pfam" id="PF24883">
    <property type="entry name" value="NPHP3_N"/>
    <property type="match status" value="1"/>
</dbReference>
<protein>
    <submittedName>
        <fullName evidence="5 6">Uncharacterized protein</fullName>
    </submittedName>
</protein>
<name>A0A0C4E3H8_MAGP6</name>
<reference evidence="5" key="3">
    <citation type="submission" date="2011-03" db="EMBL/GenBank/DDBJ databases">
        <title>Annotation of Magnaporthe poae ATCC 64411.</title>
        <authorList>
            <person name="Ma L.-J."/>
            <person name="Dead R."/>
            <person name="Young S.K."/>
            <person name="Zeng Q."/>
            <person name="Gargeya S."/>
            <person name="Fitzgerald M."/>
            <person name="Haas B."/>
            <person name="Abouelleil A."/>
            <person name="Alvarado L."/>
            <person name="Arachchi H.M."/>
            <person name="Berlin A."/>
            <person name="Brown A."/>
            <person name="Chapman S.B."/>
            <person name="Chen Z."/>
            <person name="Dunbar C."/>
            <person name="Freedman E."/>
            <person name="Gearin G."/>
            <person name="Gellesch M."/>
            <person name="Goldberg J."/>
            <person name="Griggs A."/>
            <person name="Gujja S."/>
            <person name="Heiman D."/>
            <person name="Howarth C."/>
            <person name="Larson L."/>
            <person name="Lui A."/>
            <person name="MacDonald P.J.P."/>
            <person name="Mehta T."/>
            <person name="Montmayeur A."/>
            <person name="Murphy C."/>
            <person name="Neiman D."/>
            <person name="Pearson M."/>
            <person name="Priest M."/>
            <person name="Roberts A."/>
            <person name="Saif S."/>
            <person name="Shea T."/>
            <person name="Shenoy N."/>
            <person name="Sisk P."/>
            <person name="Stolte C."/>
            <person name="Sykes S."/>
            <person name="Yandava C."/>
            <person name="Wortman J."/>
            <person name="Nusbaum C."/>
            <person name="Birren B."/>
        </authorList>
    </citation>
    <scope>NUCLEOTIDE SEQUENCE</scope>
    <source>
        <strain evidence="5">ATCC 64411</strain>
    </source>
</reference>
<dbReference type="eggNOG" id="ENOG502SHWY">
    <property type="taxonomic scope" value="Eukaryota"/>
</dbReference>
<dbReference type="OMA" id="PWVVFED"/>
<gene>
    <name evidence="5" type="ORF">MAPG_06977</name>
</gene>